<feature type="domain" description="PPIase cyclophilin-type" evidence="6">
    <location>
        <begin position="218"/>
        <end position="374"/>
    </location>
</feature>
<keyword evidence="8" id="KW-1185">Reference proteome</keyword>
<organism evidence="7 8">
    <name type="scientific">Pseudanabaena galeata UHCC 0370</name>
    <dbReference type="NCBI Taxonomy" id="3110310"/>
    <lineage>
        <taxon>Bacteria</taxon>
        <taxon>Bacillati</taxon>
        <taxon>Cyanobacteriota</taxon>
        <taxon>Cyanophyceae</taxon>
        <taxon>Pseudanabaenales</taxon>
        <taxon>Pseudanabaenaceae</taxon>
        <taxon>Pseudanabaena</taxon>
    </lineage>
</organism>
<dbReference type="GO" id="GO:0016853">
    <property type="term" value="F:isomerase activity"/>
    <property type="evidence" value="ECO:0007669"/>
    <property type="project" value="UniProtKB-KW"/>
</dbReference>
<keyword evidence="2" id="KW-0793">Thylakoid</keyword>
<keyword evidence="5" id="KW-0472">Membrane</keyword>
<evidence type="ECO:0000256" key="2">
    <source>
        <dbReference type="ARBA" id="ARBA00023078"/>
    </source>
</evidence>
<proteinExistence type="predicted"/>
<dbReference type="Pfam" id="PF00160">
    <property type="entry name" value="Pro_isomerase"/>
    <property type="match status" value="1"/>
</dbReference>
<dbReference type="PANTHER" id="PTHR43246">
    <property type="entry name" value="PEPTIDYL-PROLYL CIS-TRANS ISOMERASE CYP38, CHLOROPLASTIC"/>
    <property type="match status" value="1"/>
</dbReference>
<keyword evidence="5" id="KW-0812">Transmembrane</keyword>
<dbReference type="InterPro" id="IPR029000">
    <property type="entry name" value="Cyclophilin-like_dom_sf"/>
</dbReference>
<dbReference type="PROSITE" id="PS50072">
    <property type="entry name" value="CSA_PPIASE_2"/>
    <property type="match status" value="1"/>
</dbReference>
<evidence type="ECO:0000313" key="8">
    <source>
        <dbReference type="Proteomes" id="UP001301388"/>
    </source>
</evidence>
<keyword evidence="4 7" id="KW-0413">Isomerase</keyword>
<accession>A0ABU5TKK7</accession>
<dbReference type="Pfam" id="PF21329">
    <property type="entry name" value="CYP38_PsbQ-like"/>
    <property type="match status" value="1"/>
</dbReference>
<evidence type="ECO:0000313" key="7">
    <source>
        <dbReference type="EMBL" id="MEA5478787.1"/>
    </source>
</evidence>
<sequence length="393" mass="43161">MANLVLGAMLNLNLNRNLERSSDRPNHQTDLNFQRSLWFKGMKFAIACLLVTCLSMISAIAPSMAALPTKSAIKDPRIILRNALPIDSEVLRDVQHTLEQMPRQANLKRWSSLKKDIETIAQSLTQNQSQLIAEVSSDRQGLVTEHLASLTTAIVPLQEAIAIKDRNSVKALSEKALDYVGLVEADFIQTFPFEVPAKYANLPQLKGRALVELSTEKGNATITVDGYNAPINAGQFVDLVQKGFYDGLTFTRADENYYLQTGDPNGAADGYIDPKTKKYRTVPIEVRLPDQKVPTYGKTFEEQGLSGTIPVLPFAAFGTVAMAHPNDDANAGSSQFFIYLFESELTPAGLNLLDGNYTVFGYVTDGKETLDKLRLGDKVLSARVISGAENLTN</sequence>
<comment type="caution">
    <text evidence="7">The sequence shown here is derived from an EMBL/GenBank/DDBJ whole genome shotgun (WGS) entry which is preliminary data.</text>
</comment>
<evidence type="ECO:0000256" key="4">
    <source>
        <dbReference type="ARBA" id="ARBA00023235"/>
    </source>
</evidence>
<dbReference type="RefSeq" id="WP_323262194.1">
    <property type="nucleotide sequence ID" value="NZ_JAYGIE010000078.1"/>
</dbReference>
<dbReference type="InterPro" id="IPR023222">
    <property type="entry name" value="PsbQ-like_dom_sf"/>
</dbReference>
<evidence type="ECO:0000256" key="3">
    <source>
        <dbReference type="ARBA" id="ARBA00023110"/>
    </source>
</evidence>
<dbReference type="InterPro" id="IPR002130">
    <property type="entry name" value="Cyclophilin-type_PPIase_dom"/>
</dbReference>
<evidence type="ECO:0000256" key="1">
    <source>
        <dbReference type="ARBA" id="ARBA00013194"/>
    </source>
</evidence>
<dbReference type="SUPFAM" id="SSF101112">
    <property type="entry name" value="Oxygen-evolving enhancer protein 3"/>
    <property type="match status" value="1"/>
</dbReference>
<dbReference type="Gene3D" id="2.40.100.10">
    <property type="entry name" value="Cyclophilin-like"/>
    <property type="match status" value="1"/>
</dbReference>
<dbReference type="Gene3D" id="1.20.120.290">
    <property type="entry name" value="Oxygen-evolving enhancer protein 3 (PsbQ), four-helix up-down bundle"/>
    <property type="match status" value="1"/>
</dbReference>
<dbReference type="Proteomes" id="UP001301388">
    <property type="component" value="Unassembled WGS sequence"/>
</dbReference>
<protein>
    <recommendedName>
        <fullName evidence="1">peptidylprolyl isomerase</fullName>
        <ecNumber evidence="1">5.2.1.8</ecNumber>
    </recommendedName>
</protein>
<dbReference type="InterPro" id="IPR044665">
    <property type="entry name" value="E_coli_cyclophilin_A-like"/>
</dbReference>
<dbReference type="InterPro" id="IPR048563">
    <property type="entry name" value="CYP38_PsbQ-like"/>
</dbReference>
<dbReference type="CDD" id="cd01924">
    <property type="entry name" value="cyclophilin_TLP40_like"/>
    <property type="match status" value="1"/>
</dbReference>
<dbReference type="EMBL" id="JAYGIE010000078">
    <property type="protein sequence ID" value="MEA5478787.1"/>
    <property type="molecule type" value="Genomic_DNA"/>
</dbReference>
<gene>
    <name evidence="7" type="ORF">VB774_14260</name>
</gene>
<name>A0ABU5TKK7_9CYAN</name>
<keyword evidence="3" id="KW-0697">Rotamase</keyword>
<reference evidence="7 8" key="1">
    <citation type="submission" date="2023-12" db="EMBL/GenBank/DDBJ databases">
        <title>Baltic Sea Cyanobacteria.</title>
        <authorList>
            <person name="Delbaje E."/>
            <person name="Fewer D.P."/>
            <person name="Shishido T.K."/>
        </authorList>
    </citation>
    <scope>NUCLEOTIDE SEQUENCE [LARGE SCALE GENOMIC DNA]</scope>
    <source>
        <strain evidence="7 8">UHCC 0370</strain>
    </source>
</reference>
<dbReference type="EC" id="5.2.1.8" evidence="1"/>
<evidence type="ECO:0000259" key="6">
    <source>
        <dbReference type="PROSITE" id="PS50072"/>
    </source>
</evidence>
<feature type="transmembrane region" description="Helical" evidence="5">
    <location>
        <begin position="44"/>
        <end position="67"/>
    </location>
</feature>
<evidence type="ECO:0000256" key="5">
    <source>
        <dbReference type="SAM" id="Phobius"/>
    </source>
</evidence>
<dbReference type="SUPFAM" id="SSF50891">
    <property type="entry name" value="Cyclophilin-like"/>
    <property type="match status" value="1"/>
</dbReference>
<keyword evidence="5" id="KW-1133">Transmembrane helix</keyword>